<dbReference type="STRING" id="490188.SAMN04488068_2854"/>
<dbReference type="Gene3D" id="3.90.1720.10">
    <property type="entry name" value="endopeptidase domain like (from Nostoc punctiforme)"/>
    <property type="match status" value="1"/>
</dbReference>
<dbReference type="EMBL" id="FQWZ01000007">
    <property type="protein sequence ID" value="SHH20369.1"/>
    <property type="molecule type" value="Genomic_DNA"/>
</dbReference>
<evidence type="ECO:0000313" key="8">
    <source>
        <dbReference type="Proteomes" id="UP000199758"/>
    </source>
</evidence>
<organism evidence="7 8">
    <name type="scientific">Hydrocarboniphaga daqingensis</name>
    <dbReference type="NCBI Taxonomy" id="490188"/>
    <lineage>
        <taxon>Bacteria</taxon>
        <taxon>Pseudomonadati</taxon>
        <taxon>Pseudomonadota</taxon>
        <taxon>Gammaproteobacteria</taxon>
        <taxon>Nevskiales</taxon>
        <taxon>Nevskiaceae</taxon>
        <taxon>Hydrocarboniphaga</taxon>
    </lineage>
</organism>
<gene>
    <name evidence="7" type="ORF">SAMN04488068_2854</name>
</gene>
<accession>A0A1M5R2Z5</accession>
<dbReference type="InterPro" id="IPR051202">
    <property type="entry name" value="Peptidase_C40"/>
</dbReference>
<feature type="signal peptide" evidence="5">
    <location>
        <begin position="1"/>
        <end position="19"/>
    </location>
</feature>
<dbReference type="Pfam" id="PF00877">
    <property type="entry name" value="NLPC_P60"/>
    <property type="match status" value="1"/>
</dbReference>
<dbReference type="PANTHER" id="PTHR47053:SF1">
    <property type="entry name" value="MUREIN DD-ENDOPEPTIDASE MEPH-RELATED"/>
    <property type="match status" value="1"/>
</dbReference>
<feature type="domain" description="NlpC/P60" evidence="6">
    <location>
        <begin position="77"/>
        <end position="197"/>
    </location>
</feature>
<dbReference type="GO" id="GO:0008234">
    <property type="term" value="F:cysteine-type peptidase activity"/>
    <property type="evidence" value="ECO:0007669"/>
    <property type="project" value="UniProtKB-KW"/>
</dbReference>
<dbReference type="Proteomes" id="UP000199758">
    <property type="component" value="Unassembled WGS sequence"/>
</dbReference>
<dbReference type="SUPFAM" id="SSF54001">
    <property type="entry name" value="Cysteine proteinases"/>
    <property type="match status" value="1"/>
</dbReference>
<evidence type="ECO:0000256" key="3">
    <source>
        <dbReference type="ARBA" id="ARBA00022801"/>
    </source>
</evidence>
<keyword evidence="2" id="KW-0645">Protease</keyword>
<dbReference type="PANTHER" id="PTHR47053">
    <property type="entry name" value="MUREIN DD-ENDOPEPTIDASE MEPH-RELATED"/>
    <property type="match status" value="1"/>
</dbReference>
<keyword evidence="5" id="KW-0732">Signal</keyword>
<name>A0A1M5R2Z5_9GAMM</name>
<comment type="similarity">
    <text evidence="1">Belongs to the peptidase C40 family.</text>
</comment>
<dbReference type="OrthoDB" id="9807055at2"/>
<keyword evidence="3" id="KW-0378">Hydrolase</keyword>
<dbReference type="AlphaFoldDB" id="A0A1M5R2Z5"/>
<evidence type="ECO:0000256" key="1">
    <source>
        <dbReference type="ARBA" id="ARBA00007074"/>
    </source>
</evidence>
<evidence type="ECO:0000259" key="6">
    <source>
        <dbReference type="PROSITE" id="PS51935"/>
    </source>
</evidence>
<proteinExistence type="inferred from homology"/>
<evidence type="ECO:0000256" key="2">
    <source>
        <dbReference type="ARBA" id="ARBA00022670"/>
    </source>
</evidence>
<protein>
    <submittedName>
        <fullName evidence="7">NlpC/P60 family protein</fullName>
    </submittedName>
</protein>
<reference evidence="7 8" key="1">
    <citation type="submission" date="2016-11" db="EMBL/GenBank/DDBJ databases">
        <authorList>
            <person name="Jaros S."/>
            <person name="Januszkiewicz K."/>
            <person name="Wedrychowicz H."/>
        </authorList>
    </citation>
    <scope>NUCLEOTIDE SEQUENCE [LARGE SCALE GENOMIC DNA]</scope>
    <source>
        <strain evidence="7 8">CGMCC 1.7049</strain>
    </source>
</reference>
<feature type="chain" id="PRO_5012070360" evidence="5">
    <location>
        <begin position="20"/>
        <end position="204"/>
    </location>
</feature>
<dbReference type="InterPro" id="IPR000064">
    <property type="entry name" value="NLP_P60_dom"/>
</dbReference>
<keyword evidence="8" id="KW-1185">Reference proteome</keyword>
<evidence type="ECO:0000256" key="4">
    <source>
        <dbReference type="ARBA" id="ARBA00022807"/>
    </source>
</evidence>
<evidence type="ECO:0000256" key="5">
    <source>
        <dbReference type="SAM" id="SignalP"/>
    </source>
</evidence>
<sequence>MARLIFCLIASLLASQAFALQLSADLDSARPVFAPASASATMQFRTADLIDGDDDLAMAELQLLFSEQLDSNDYGAIDPGTEALDNASGMIGVRYRYGSASENATDCSGLVRMAFRNAGVDLPRSTRDLIHAGREVGLHALQPGDLLFYRFRKNQLHVAIYAGNREIIHASPDARRVVRTRLSSHWDRRLVKARRVLPSTATAY</sequence>
<evidence type="ECO:0000313" key="7">
    <source>
        <dbReference type="EMBL" id="SHH20369.1"/>
    </source>
</evidence>
<keyword evidence="4" id="KW-0788">Thiol protease</keyword>
<dbReference type="RefSeq" id="WP_072898415.1">
    <property type="nucleotide sequence ID" value="NZ_FQWZ01000007.1"/>
</dbReference>
<dbReference type="InterPro" id="IPR038765">
    <property type="entry name" value="Papain-like_cys_pep_sf"/>
</dbReference>
<dbReference type="GO" id="GO:0006508">
    <property type="term" value="P:proteolysis"/>
    <property type="evidence" value="ECO:0007669"/>
    <property type="project" value="UniProtKB-KW"/>
</dbReference>
<dbReference type="PROSITE" id="PS51935">
    <property type="entry name" value="NLPC_P60"/>
    <property type="match status" value="1"/>
</dbReference>